<accession>A0A1R4F6M7</accession>
<name>A0A1R4F6M7_9MICO</name>
<dbReference type="RefSeq" id="WP_086991031.1">
    <property type="nucleotide sequence ID" value="NZ_FUHU01000018.1"/>
</dbReference>
<dbReference type="Proteomes" id="UP000195787">
    <property type="component" value="Unassembled WGS sequence"/>
</dbReference>
<gene>
    <name evidence="2" type="ORF">CZ674_02810</name>
</gene>
<sequence length="114" mass="12839">MTNPEPRRARPVRKLISFSDSEWATVERRMSLAEASSFDEFARRTILDGEVKVRKIAFDPAPLGAELARIGNNINQIARQANTENVATLDEVKYTRQLVREIQALIEQAAKAAE</sequence>
<organism evidence="2 3">
    <name type="scientific">Agrococcus casei LMG 22410</name>
    <dbReference type="NCBI Taxonomy" id="1255656"/>
    <lineage>
        <taxon>Bacteria</taxon>
        <taxon>Bacillati</taxon>
        <taxon>Actinomycetota</taxon>
        <taxon>Actinomycetes</taxon>
        <taxon>Micrococcales</taxon>
        <taxon>Microbacteriaceae</taxon>
        <taxon>Agrococcus</taxon>
    </lineage>
</organism>
<protein>
    <recommendedName>
        <fullName evidence="1">Bacterial mobilisation domain-containing protein</fullName>
    </recommendedName>
</protein>
<reference evidence="2 3" key="1">
    <citation type="submission" date="2017-02" db="EMBL/GenBank/DDBJ databases">
        <authorList>
            <person name="Peterson S.W."/>
        </authorList>
    </citation>
    <scope>NUCLEOTIDE SEQUENCE [LARGE SCALE GENOMIC DNA]</scope>
    <source>
        <strain evidence="2 3">LMG 22410</strain>
    </source>
</reference>
<keyword evidence="3" id="KW-1185">Reference proteome</keyword>
<feature type="domain" description="Bacterial mobilisation" evidence="1">
    <location>
        <begin position="66"/>
        <end position="108"/>
    </location>
</feature>
<dbReference type="EMBL" id="FUHU01000018">
    <property type="protein sequence ID" value="SJM51536.1"/>
    <property type="molecule type" value="Genomic_DNA"/>
</dbReference>
<evidence type="ECO:0000313" key="3">
    <source>
        <dbReference type="Proteomes" id="UP000195787"/>
    </source>
</evidence>
<evidence type="ECO:0000313" key="2">
    <source>
        <dbReference type="EMBL" id="SJM51536.1"/>
    </source>
</evidence>
<evidence type="ECO:0000259" key="1">
    <source>
        <dbReference type="Pfam" id="PF05713"/>
    </source>
</evidence>
<dbReference type="Pfam" id="PF05713">
    <property type="entry name" value="MobC"/>
    <property type="match status" value="1"/>
</dbReference>
<dbReference type="GeneID" id="303172131"/>
<proteinExistence type="predicted"/>
<dbReference type="AlphaFoldDB" id="A0A1R4F6M7"/>
<dbReference type="InterPro" id="IPR008687">
    <property type="entry name" value="MobC"/>
</dbReference>